<organism evidence="2 3">
    <name type="scientific">Phytophthora infestans</name>
    <name type="common">Potato late blight agent</name>
    <name type="synonym">Botrytis infestans</name>
    <dbReference type="NCBI Taxonomy" id="4787"/>
    <lineage>
        <taxon>Eukaryota</taxon>
        <taxon>Sar</taxon>
        <taxon>Stramenopiles</taxon>
        <taxon>Oomycota</taxon>
        <taxon>Peronosporomycetes</taxon>
        <taxon>Peronosporales</taxon>
        <taxon>Peronosporaceae</taxon>
        <taxon>Phytophthora</taxon>
    </lineage>
</organism>
<sequence>MSDVVMEESMEDRDMELETRRSALGDAEHTCVCLLDDLLTGIFEEMQVRVQNTALFTTTARQMCALVFQGVQMSACEASDSLDRSGRQQILKPRRRTRSASTPLLFLRRLLYFLEKRVDRVGLELQHFPSSQAVAGRTGDAWCIPVDKVSVFLQLLVSKGLVSAVPSTITFVMDVNREVLDAKNARVTLSHLQQLVHKAVLTAEEELETGTEGPDKVTLKLPGSGPEVELLSSYLEEMPPRAVEMDRRAPGQVVKKALLNARERAISRKVRLLMAPSPRLGSRWKTVRHKLIVPTNDTADMEGDILSNKPTTDTSVEHDETPDTAALSNIFALGTPRQLSAQEHARRNDLLAHLEREEARSKRRATSGLNSSLESDDATCSSQADQDFQAYVTANSIVTTGLSPTRPQENASRGRGRTKIQRSKFELERETLPFSVCDGTNRVPEEQERLSAAICSPIKRPRASVMLPPETPGRPIQTASTLAQLPQLDSSRLAIGVSAVVHGVEKRGPPRRPSRNSRLQLHNYSAAVDGVEEALKNVEEVNIMPFSPVRTSTREPSKEDTYRLPVIPIMSPIRASPHRKHVGFKAHKGPDNERISPKAHVRQRPLKQQVWESTTRSPPRTRNQSVSGKDFRKIQSYEEEPMAPRRNVLTNECED</sequence>
<name>A0A833T778_PHYIN</name>
<accession>A0A833T778</accession>
<evidence type="ECO:0000313" key="2">
    <source>
        <dbReference type="EMBL" id="KAF4044678.1"/>
    </source>
</evidence>
<keyword evidence="3" id="KW-1185">Reference proteome</keyword>
<dbReference type="AlphaFoldDB" id="A0A833T778"/>
<feature type="compositionally biased region" description="Polar residues" evidence="1">
    <location>
        <begin position="367"/>
        <end position="381"/>
    </location>
</feature>
<protein>
    <submittedName>
        <fullName evidence="2">Uncharacterized protein</fullName>
    </submittedName>
</protein>
<evidence type="ECO:0000256" key="1">
    <source>
        <dbReference type="SAM" id="MobiDB-lite"/>
    </source>
</evidence>
<dbReference type="Proteomes" id="UP000602510">
    <property type="component" value="Unassembled WGS sequence"/>
</dbReference>
<dbReference type="EMBL" id="WSZM01000062">
    <property type="protein sequence ID" value="KAF4044678.1"/>
    <property type="molecule type" value="Genomic_DNA"/>
</dbReference>
<feature type="region of interest" description="Disordered" evidence="1">
    <location>
        <begin position="354"/>
        <end position="381"/>
    </location>
</feature>
<proteinExistence type="predicted"/>
<comment type="caution">
    <text evidence="2">The sequence shown here is derived from an EMBL/GenBank/DDBJ whole genome shotgun (WGS) entry which is preliminary data.</text>
</comment>
<feature type="compositionally biased region" description="Polar residues" evidence="1">
    <location>
        <begin position="610"/>
        <end position="627"/>
    </location>
</feature>
<reference evidence="2" key="1">
    <citation type="submission" date="2020-04" db="EMBL/GenBank/DDBJ databases">
        <title>Hybrid Assembly of Korean Phytophthora infestans isolates.</title>
        <authorList>
            <person name="Prokchorchik M."/>
            <person name="Lee Y."/>
            <person name="Seo J."/>
            <person name="Cho J.-H."/>
            <person name="Park Y.-E."/>
            <person name="Jang D.-C."/>
            <person name="Im J.-S."/>
            <person name="Choi J.-G."/>
            <person name="Park H.-J."/>
            <person name="Lee G.-B."/>
            <person name="Lee Y.-G."/>
            <person name="Hong S.-Y."/>
            <person name="Cho K."/>
            <person name="Sohn K.H."/>
        </authorList>
    </citation>
    <scope>NUCLEOTIDE SEQUENCE</scope>
    <source>
        <strain evidence="2">KR_1_A1</strain>
    </source>
</reference>
<feature type="region of interest" description="Disordered" evidence="1">
    <location>
        <begin position="584"/>
        <end position="655"/>
    </location>
</feature>
<gene>
    <name evidence="2" type="ORF">GN244_ATG02905</name>
</gene>
<evidence type="ECO:0000313" key="3">
    <source>
        <dbReference type="Proteomes" id="UP000602510"/>
    </source>
</evidence>